<feature type="transmembrane region" description="Helical" evidence="8">
    <location>
        <begin position="98"/>
        <end position="119"/>
    </location>
</feature>
<accession>A0ABT9NGL6</accession>
<dbReference type="Proteomes" id="UP001243212">
    <property type="component" value="Unassembled WGS sequence"/>
</dbReference>
<keyword evidence="6 8" id="KW-1133">Transmembrane helix</keyword>
<evidence type="ECO:0000256" key="4">
    <source>
        <dbReference type="ARBA" id="ARBA00022519"/>
    </source>
</evidence>
<dbReference type="EMBL" id="JAUSQX010000001">
    <property type="protein sequence ID" value="MDP9806515.1"/>
    <property type="molecule type" value="Genomic_DNA"/>
</dbReference>
<evidence type="ECO:0000256" key="2">
    <source>
        <dbReference type="ARBA" id="ARBA00022448"/>
    </source>
</evidence>
<dbReference type="SUPFAM" id="SSF161098">
    <property type="entry name" value="MetI-like"/>
    <property type="match status" value="2"/>
</dbReference>
<comment type="caution">
    <text evidence="10">The sequence shown here is derived from an EMBL/GenBank/DDBJ whole genome shotgun (WGS) entry which is preliminary data.</text>
</comment>
<evidence type="ECO:0000313" key="10">
    <source>
        <dbReference type="EMBL" id="MDP9806515.1"/>
    </source>
</evidence>
<evidence type="ECO:0000256" key="8">
    <source>
        <dbReference type="RuleBase" id="RU363032"/>
    </source>
</evidence>
<dbReference type="InterPro" id="IPR035906">
    <property type="entry name" value="MetI-like_sf"/>
</dbReference>
<keyword evidence="5 8" id="KW-0812">Transmembrane</keyword>
<feature type="transmembrane region" description="Helical" evidence="8">
    <location>
        <begin position="186"/>
        <end position="209"/>
    </location>
</feature>
<comment type="subcellular location">
    <subcellularLocation>
        <location evidence="1">Cell inner membrane</location>
        <topology evidence="1">Multi-pass membrane protein</topology>
    </subcellularLocation>
    <subcellularLocation>
        <location evidence="8">Cell membrane</location>
        <topology evidence="8">Multi-pass membrane protein</topology>
    </subcellularLocation>
</comment>
<dbReference type="PROSITE" id="PS50928">
    <property type="entry name" value="ABC_TM1"/>
    <property type="match status" value="2"/>
</dbReference>
<keyword evidence="11" id="KW-1185">Reference proteome</keyword>
<organism evidence="10 11">
    <name type="scientific">Trueperella bonasi</name>
    <dbReference type="NCBI Taxonomy" id="312286"/>
    <lineage>
        <taxon>Bacteria</taxon>
        <taxon>Bacillati</taxon>
        <taxon>Actinomycetota</taxon>
        <taxon>Actinomycetes</taxon>
        <taxon>Actinomycetales</taxon>
        <taxon>Actinomycetaceae</taxon>
        <taxon>Trueperella</taxon>
    </lineage>
</organism>
<feature type="transmembrane region" description="Helical" evidence="8">
    <location>
        <begin position="280"/>
        <end position="301"/>
    </location>
</feature>
<proteinExistence type="inferred from homology"/>
<evidence type="ECO:0000256" key="3">
    <source>
        <dbReference type="ARBA" id="ARBA00022475"/>
    </source>
</evidence>
<reference evidence="10 11" key="1">
    <citation type="submission" date="2023-07" db="EMBL/GenBank/DDBJ databases">
        <title>Sequencing the genomes of 1000 actinobacteria strains.</title>
        <authorList>
            <person name="Klenk H.-P."/>
        </authorList>
    </citation>
    <scope>NUCLEOTIDE SEQUENCE [LARGE SCALE GENOMIC DNA]</scope>
    <source>
        <strain evidence="10 11">DSM 17163</strain>
    </source>
</reference>
<dbReference type="PANTHER" id="PTHR43357">
    <property type="entry name" value="INNER MEMBRANE ABC TRANSPORTER PERMEASE PROTEIN YDCV"/>
    <property type="match status" value="1"/>
</dbReference>
<keyword evidence="3" id="KW-1003">Cell membrane</keyword>
<dbReference type="PANTHER" id="PTHR43357:SF4">
    <property type="entry name" value="INNER MEMBRANE ABC TRANSPORTER PERMEASE PROTEIN YDCV"/>
    <property type="match status" value="1"/>
</dbReference>
<comment type="similarity">
    <text evidence="8">Belongs to the binding-protein-dependent transport system permease family.</text>
</comment>
<protein>
    <submittedName>
        <fullName evidence="10">Thiamine transport system permease protein</fullName>
    </submittedName>
</protein>
<sequence>MPLKSDQVFHRVGWLIVIAIPTIFLLLFFLWPVGSLLSRGLGDWGRAIEVVSQPRTWRIVGQTIGMALVSTAGSIVLGIPGAYVLYRLRIPFRRALRAFVTAPFVLPTVVVGAAFRALFDDGGALGFLGLGQTTAAVILAMIFFNYAVVVRTVGTMWASLKDMTPAARMLGAGPARAFASVTLPQLSPAIAAAAGLVFLLSSTSFGLVQTLGRPGYGTLESEIYVQTTAYLNLDVAAVLSIVQLVIVAAALLVSHSLTSRTQRALKVAPSKALAPSRQDAPALAVTAGALVFLALPLLALISESLKVQGEWSFHNYRLLTEAGYGVASSVTVFEALEHSGRIALDAAMLALAVGVVVALALSRRVASSILAAGQRLLDGAIALPVGMSAVTVGLGFLVTWGARPGVSLAYLIPAAQAVIALPFVVRSLVPLLRAIDPRMRQAAATLGASPNRVLLTIDIPIMARGLSVAFGFAFAISLGEFGASAFLASPDYVTLPVLIERLLARPGADNFGMALAASVILALATSVVVFLADALQPRGAKGVSF</sequence>
<keyword evidence="7 8" id="KW-0472">Membrane</keyword>
<feature type="transmembrane region" description="Helical" evidence="8">
    <location>
        <begin position="64"/>
        <end position="86"/>
    </location>
</feature>
<dbReference type="InterPro" id="IPR000515">
    <property type="entry name" value="MetI-like"/>
</dbReference>
<gene>
    <name evidence="10" type="ORF">J2S70_001097</name>
</gene>
<feature type="transmembrane region" description="Helical" evidence="8">
    <location>
        <begin position="12"/>
        <end position="31"/>
    </location>
</feature>
<feature type="transmembrane region" description="Helical" evidence="8">
    <location>
        <begin position="381"/>
        <end position="402"/>
    </location>
</feature>
<evidence type="ECO:0000256" key="5">
    <source>
        <dbReference type="ARBA" id="ARBA00022692"/>
    </source>
</evidence>
<feature type="transmembrane region" description="Helical" evidence="8">
    <location>
        <begin position="466"/>
        <end position="488"/>
    </location>
</feature>
<feature type="transmembrane region" description="Helical" evidence="8">
    <location>
        <begin position="125"/>
        <end position="149"/>
    </location>
</feature>
<evidence type="ECO:0000313" key="11">
    <source>
        <dbReference type="Proteomes" id="UP001243212"/>
    </source>
</evidence>
<keyword evidence="2 8" id="KW-0813">Transport</keyword>
<feature type="domain" description="ABC transmembrane type-1" evidence="9">
    <location>
        <begin position="336"/>
        <end position="532"/>
    </location>
</feature>
<name>A0ABT9NGL6_9ACTO</name>
<feature type="transmembrane region" description="Helical" evidence="8">
    <location>
        <begin position="229"/>
        <end position="253"/>
    </location>
</feature>
<dbReference type="CDD" id="cd06261">
    <property type="entry name" value="TM_PBP2"/>
    <property type="match status" value="2"/>
</dbReference>
<dbReference type="Pfam" id="PF00528">
    <property type="entry name" value="BPD_transp_1"/>
    <property type="match status" value="1"/>
</dbReference>
<feature type="transmembrane region" description="Helical" evidence="8">
    <location>
        <begin position="408"/>
        <end position="429"/>
    </location>
</feature>
<dbReference type="Gene3D" id="1.10.3720.10">
    <property type="entry name" value="MetI-like"/>
    <property type="match status" value="2"/>
</dbReference>
<feature type="domain" description="ABC transmembrane type-1" evidence="9">
    <location>
        <begin position="60"/>
        <end position="254"/>
    </location>
</feature>
<dbReference type="RefSeq" id="WP_307682734.1">
    <property type="nucleotide sequence ID" value="NZ_JAUSQX010000001.1"/>
</dbReference>
<keyword evidence="4" id="KW-0997">Cell inner membrane</keyword>
<evidence type="ECO:0000256" key="7">
    <source>
        <dbReference type="ARBA" id="ARBA00023136"/>
    </source>
</evidence>
<feature type="transmembrane region" description="Helical" evidence="8">
    <location>
        <begin position="342"/>
        <end position="361"/>
    </location>
</feature>
<evidence type="ECO:0000256" key="1">
    <source>
        <dbReference type="ARBA" id="ARBA00004429"/>
    </source>
</evidence>
<evidence type="ECO:0000259" key="9">
    <source>
        <dbReference type="PROSITE" id="PS50928"/>
    </source>
</evidence>
<evidence type="ECO:0000256" key="6">
    <source>
        <dbReference type="ARBA" id="ARBA00022989"/>
    </source>
</evidence>
<feature type="transmembrane region" description="Helical" evidence="8">
    <location>
        <begin position="511"/>
        <end position="532"/>
    </location>
</feature>